<dbReference type="Pfam" id="PF07734">
    <property type="entry name" value="FBA_1"/>
    <property type="match status" value="1"/>
</dbReference>
<proteinExistence type="predicted"/>
<dbReference type="NCBIfam" id="TIGR01640">
    <property type="entry name" value="F_box_assoc_1"/>
    <property type="match status" value="1"/>
</dbReference>
<organism evidence="2 3">
    <name type="scientific">Theobroma cacao</name>
    <name type="common">Cacao</name>
    <name type="synonym">Cocoa</name>
    <dbReference type="NCBI Taxonomy" id="3641"/>
    <lineage>
        <taxon>Eukaryota</taxon>
        <taxon>Viridiplantae</taxon>
        <taxon>Streptophyta</taxon>
        <taxon>Embryophyta</taxon>
        <taxon>Tracheophyta</taxon>
        <taxon>Spermatophyta</taxon>
        <taxon>Magnoliopsida</taxon>
        <taxon>eudicotyledons</taxon>
        <taxon>Gunneridae</taxon>
        <taxon>Pentapetalae</taxon>
        <taxon>rosids</taxon>
        <taxon>malvids</taxon>
        <taxon>Malvales</taxon>
        <taxon>Malvaceae</taxon>
        <taxon>Byttnerioideae</taxon>
        <taxon>Theobroma</taxon>
    </lineage>
</organism>
<evidence type="ECO:0000313" key="2">
    <source>
        <dbReference type="EMBL" id="EOY06270.1"/>
    </source>
</evidence>
<accession>A0A061EMM9</accession>
<dbReference type="Proteomes" id="UP000026915">
    <property type="component" value="Chromosome 4"/>
</dbReference>
<dbReference type="PANTHER" id="PTHR31672">
    <property type="entry name" value="BNACNNG10540D PROTEIN"/>
    <property type="match status" value="1"/>
</dbReference>
<dbReference type="Gramene" id="EOY06270">
    <property type="protein sequence ID" value="EOY06270"/>
    <property type="gene ID" value="TCM_021057"/>
</dbReference>
<feature type="domain" description="F-box associated beta-propeller type 1" evidence="1">
    <location>
        <begin position="111"/>
        <end position="301"/>
    </location>
</feature>
<sequence length="405" mass="46768">MELMKKAWQHQYCLKKSPAFARLHLQRTRKVPNISANQKVLISTCFDLNFLDYETAFGDDQIALIRLDFPPKRQIPPRFKIMDHKKLPYPYYVPINGGFIFALRYCASEDGIFNGFRYDSSSDDYKVLFGIRRWRGTLETRVAIFSLRQNSWRMVQPPPANPPVFFYQSGPFVNGALHWLGRHGNGIFAFDLKMESFSTLPTPYLGQTPCFCRLGVLDGKLSLKLRYRNNDAEPPSSHLHSHELWVMKEYGVRSSWTKLLTEGELFSNPLWISKGNALISFSRRGLMRCDCEGTKPEEFKICKCDKMFHLHEAIVANISFSGPSIGLMLEKKKYLRNLGICKCGSEDFGQYYTMHRHRCPSHRVCTESTLASMWITFFQPREAIPLGPWGLKIELDGTHQAPRID</sequence>
<dbReference type="InParanoid" id="A0A061EMM9"/>
<dbReference type="InterPro" id="IPR006527">
    <property type="entry name" value="F-box-assoc_dom_typ1"/>
</dbReference>
<name>A0A061EMM9_THECC</name>
<keyword evidence="3" id="KW-1185">Reference proteome</keyword>
<dbReference type="AlphaFoldDB" id="A0A061EMM9"/>
<dbReference type="InterPro" id="IPR017451">
    <property type="entry name" value="F-box-assoc_interact_dom"/>
</dbReference>
<reference evidence="2 3" key="1">
    <citation type="journal article" date="2013" name="Genome Biol.">
        <title>The genome sequence of the most widely cultivated cacao type and its use to identify candidate genes regulating pod color.</title>
        <authorList>
            <person name="Motamayor J.C."/>
            <person name="Mockaitis K."/>
            <person name="Schmutz J."/>
            <person name="Haiminen N."/>
            <person name="Iii D.L."/>
            <person name="Cornejo O."/>
            <person name="Findley S.D."/>
            <person name="Zheng P."/>
            <person name="Utro F."/>
            <person name="Royaert S."/>
            <person name="Saski C."/>
            <person name="Jenkins J."/>
            <person name="Podicheti R."/>
            <person name="Zhao M."/>
            <person name="Scheffler B.E."/>
            <person name="Stack J.C."/>
            <person name="Feltus F.A."/>
            <person name="Mustiga G.M."/>
            <person name="Amores F."/>
            <person name="Phillips W."/>
            <person name="Marelli J.P."/>
            <person name="May G.D."/>
            <person name="Shapiro H."/>
            <person name="Ma J."/>
            <person name="Bustamante C.D."/>
            <person name="Schnell R.J."/>
            <person name="Main D."/>
            <person name="Gilbert D."/>
            <person name="Parida L."/>
            <person name="Kuhn D.N."/>
        </authorList>
    </citation>
    <scope>NUCLEOTIDE SEQUENCE [LARGE SCALE GENOMIC DNA]</scope>
    <source>
        <strain evidence="3">cv. Matina 1-6</strain>
    </source>
</reference>
<protein>
    <recommendedName>
        <fullName evidence="1">F-box associated beta-propeller type 1 domain-containing protein</fullName>
    </recommendedName>
</protein>
<gene>
    <name evidence="2" type="ORF">TCM_021057</name>
</gene>
<evidence type="ECO:0000313" key="3">
    <source>
        <dbReference type="Proteomes" id="UP000026915"/>
    </source>
</evidence>
<evidence type="ECO:0000259" key="1">
    <source>
        <dbReference type="Pfam" id="PF07734"/>
    </source>
</evidence>
<dbReference type="PANTHER" id="PTHR31672:SF13">
    <property type="entry name" value="F-BOX PROTEIN CPR30-LIKE"/>
    <property type="match status" value="1"/>
</dbReference>
<dbReference type="EMBL" id="CM001882">
    <property type="protein sequence ID" value="EOY06270.1"/>
    <property type="molecule type" value="Genomic_DNA"/>
</dbReference>
<dbReference type="HOGENOM" id="CLU_680448_0_0_1"/>
<dbReference type="InterPro" id="IPR050796">
    <property type="entry name" value="SCF_F-box_component"/>
</dbReference>